<comment type="subcellular location">
    <subcellularLocation>
        <location evidence="2">Cell surface</location>
    </subcellularLocation>
    <subcellularLocation>
        <location evidence="3">Secreted</location>
    </subcellularLocation>
</comment>
<evidence type="ECO:0000256" key="2">
    <source>
        <dbReference type="ARBA" id="ARBA00004241"/>
    </source>
</evidence>
<reference evidence="30" key="1">
    <citation type="submission" date="2025-08" db="UniProtKB">
        <authorList>
            <consortium name="RefSeq"/>
        </authorList>
    </citation>
    <scope>IDENTIFICATION</scope>
</reference>
<dbReference type="Gene3D" id="2.10.25.10">
    <property type="entry name" value="Laminin"/>
    <property type="match status" value="1"/>
</dbReference>
<dbReference type="RefSeq" id="XP_015268532.1">
    <property type="nucleotide sequence ID" value="XM_015413046.1"/>
</dbReference>
<keyword evidence="11" id="KW-0645">Protease</keyword>
<comment type="caution">
    <text evidence="24">Lacks conserved residue(s) required for the propagation of feature annotation.</text>
</comment>
<evidence type="ECO:0000256" key="15">
    <source>
        <dbReference type="ARBA" id="ARBA00022825"/>
    </source>
</evidence>
<organism evidence="29 30">
    <name type="scientific">Gekko japonicus</name>
    <name type="common">Schlegel's Japanese gecko</name>
    <dbReference type="NCBI Taxonomy" id="146911"/>
    <lineage>
        <taxon>Eukaryota</taxon>
        <taxon>Metazoa</taxon>
        <taxon>Chordata</taxon>
        <taxon>Craniata</taxon>
        <taxon>Vertebrata</taxon>
        <taxon>Euteleostomi</taxon>
        <taxon>Lepidosauria</taxon>
        <taxon>Squamata</taxon>
        <taxon>Bifurcata</taxon>
        <taxon>Gekkota</taxon>
        <taxon>Gekkonidae</taxon>
        <taxon>Gekkoninae</taxon>
        <taxon>Gekko</taxon>
    </lineage>
</organism>
<feature type="domain" description="Peptidase S1" evidence="27">
    <location>
        <begin position="456"/>
        <end position="709"/>
    </location>
</feature>
<dbReference type="InterPro" id="IPR043504">
    <property type="entry name" value="Peptidase_S1_PA_chymotrypsin"/>
</dbReference>
<keyword evidence="10 24" id="KW-0768">Sushi</keyword>
<keyword evidence="20" id="KW-0379">Hydroxylation</keyword>
<keyword evidence="15" id="KW-0720">Serine protease</keyword>
<evidence type="ECO:0000259" key="26">
    <source>
        <dbReference type="PROSITE" id="PS01180"/>
    </source>
</evidence>
<dbReference type="InterPro" id="IPR033116">
    <property type="entry name" value="TRYPSIN_SER"/>
</dbReference>
<dbReference type="EC" id="3.4.21.41" evidence="5"/>
<dbReference type="Pfam" id="PF00089">
    <property type="entry name" value="Trypsin"/>
    <property type="match status" value="1"/>
</dbReference>
<evidence type="ECO:0000256" key="10">
    <source>
        <dbReference type="ARBA" id="ARBA00022659"/>
    </source>
</evidence>
<evidence type="ECO:0000313" key="29">
    <source>
        <dbReference type="Proteomes" id="UP000694871"/>
    </source>
</evidence>
<evidence type="ECO:0000259" key="27">
    <source>
        <dbReference type="PROSITE" id="PS50240"/>
    </source>
</evidence>
<dbReference type="Pfam" id="PF00084">
    <property type="entry name" value="Sushi"/>
    <property type="match status" value="2"/>
</dbReference>
<keyword evidence="12 25" id="KW-0732">Signal</keyword>
<dbReference type="InterPro" id="IPR000742">
    <property type="entry name" value="EGF"/>
</dbReference>
<dbReference type="InterPro" id="IPR035914">
    <property type="entry name" value="Sperma_CUB_dom_sf"/>
</dbReference>
<keyword evidence="18 23" id="KW-1015">Disulfide bond</keyword>
<evidence type="ECO:0000256" key="1">
    <source>
        <dbReference type="ARBA" id="ARBA00001057"/>
    </source>
</evidence>
<dbReference type="InterPro" id="IPR024175">
    <property type="entry name" value="Pept_S1A_C1r/C1S/mannan-bd"/>
</dbReference>
<comment type="subunit">
    <text evidence="22">Core component of the complement C1 complex, a calcium-dependent complex composed of 1 molecule of the C1Q subcomplex, 2 molecules of C1R and 2 molecules of C1S. The C1Q subcomplex is composed 18 subunits: 3 chains of C1QA, C1QB, and C1QC trimerize to form 6 collagen-like triple helices connected to six globular ligand-recognition modules. Within the C1 complex, C1R is a dimer of identical chains, each of which is activated by cleavage into two chains, heavy and light, connected by disulfide bonds.</text>
</comment>
<gene>
    <name evidence="30" type="primary">C1R</name>
</gene>
<keyword evidence="7" id="KW-0245">EGF-like domain</keyword>
<feature type="domain" description="Sushi" evidence="28">
    <location>
        <begin position="371"/>
        <end position="441"/>
    </location>
</feature>
<dbReference type="GeneID" id="107111991"/>
<evidence type="ECO:0000256" key="19">
    <source>
        <dbReference type="ARBA" id="ARBA00023180"/>
    </source>
</evidence>
<dbReference type="Gene3D" id="2.60.120.290">
    <property type="entry name" value="Spermadhesin, CUB domain"/>
    <property type="match status" value="2"/>
</dbReference>
<dbReference type="PROSITE" id="PS50923">
    <property type="entry name" value="SUSHI"/>
    <property type="match status" value="2"/>
</dbReference>
<dbReference type="PIRSF" id="PIRSF001155">
    <property type="entry name" value="C1r_C1s_MASP"/>
    <property type="match status" value="1"/>
</dbReference>
<evidence type="ECO:0000256" key="18">
    <source>
        <dbReference type="ARBA" id="ARBA00023157"/>
    </source>
</evidence>
<dbReference type="SMART" id="SM00042">
    <property type="entry name" value="CUB"/>
    <property type="match status" value="2"/>
</dbReference>
<keyword evidence="6" id="KW-0964">Secreted</keyword>
<keyword evidence="29" id="KW-1185">Reference proteome</keyword>
<dbReference type="InterPro" id="IPR001881">
    <property type="entry name" value="EGF-like_Ca-bd_dom"/>
</dbReference>
<dbReference type="CDD" id="cd00054">
    <property type="entry name" value="EGF_CA"/>
    <property type="match status" value="1"/>
</dbReference>
<dbReference type="PROSITE" id="PS01180">
    <property type="entry name" value="CUB"/>
    <property type="match status" value="2"/>
</dbReference>
<evidence type="ECO:0000256" key="13">
    <source>
        <dbReference type="ARBA" id="ARBA00022737"/>
    </source>
</evidence>
<evidence type="ECO:0000256" key="25">
    <source>
        <dbReference type="SAM" id="SignalP"/>
    </source>
</evidence>
<dbReference type="InterPro" id="IPR035976">
    <property type="entry name" value="Sushi/SCR/CCP_sf"/>
</dbReference>
<evidence type="ECO:0000256" key="3">
    <source>
        <dbReference type="ARBA" id="ARBA00004613"/>
    </source>
</evidence>
<feature type="disulfide bond" evidence="23">
    <location>
        <begin position="190"/>
        <end position="217"/>
    </location>
</feature>
<evidence type="ECO:0000256" key="4">
    <source>
        <dbReference type="ARBA" id="ARBA00009228"/>
    </source>
</evidence>
<dbReference type="SUPFAM" id="SSF57535">
    <property type="entry name" value="Complement control module/SCR domain"/>
    <property type="match status" value="2"/>
</dbReference>
<dbReference type="PROSITE" id="PS00135">
    <property type="entry name" value="TRYPSIN_SER"/>
    <property type="match status" value="1"/>
</dbReference>
<comment type="catalytic activity">
    <reaction evidence="1">
        <text>Selective cleavage of Lys(or Arg)-|-Ile bond in complement subcomponent C1s to form the active form of C1s (EC 3.4.21.42).</text>
        <dbReference type="EC" id="3.4.21.41"/>
    </reaction>
</comment>
<keyword evidence="16" id="KW-0391">Immunity</keyword>
<keyword evidence="14" id="KW-0378">Hydrolase</keyword>
<evidence type="ECO:0000313" key="30">
    <source>
        <dbReference type="RefSeq" id="XP_015268532.1"/>
    </source>
</evidence>
<dbReference type="SUPFAM" id="SSF49854">
    <property type="entry name" value="Spermadhesin, CUB domain"/>
    <property type="match status" value="2"/>
</dbReference>
<evidence type="ECO:0000256" key="11">
    <source>
        <dbReference type="ARBA" id="ARBA00022670"/>
    </source>
</evidence>
<evidence type="ECO:0000256" key="12">
    <source>
        <dbReference type="ARBA" id="ARBA00022729"/>
    </source>
</evidence>
<dbReference type="SUPFAM" id="SSF50494">
    <property type="entry name" value="Trypsin-like serine proteases"/>
    <property type="match status" value="1"/>
</dbReference>
<dbReference type="InterPro" id="IPR001254">
    <property type="entry name" value="Trypsin_dom"/>
</dbReference>
<feature type="domain" description="CUB" evidence="26">
    <location>
        <begin position="190"/>
        <end position="302"/>
    </location>
</feature>
<evidence type="ECO:0000256" key="6">
    <source>
        <dbReference type="ARBA" id="ARBA00022525"/>
    </source>
</evidence>
<dbReference type="PANTHER" id="PTHR24255:SF25">
    <property type="entry name" value="COMPLEMENT C1R SUBCOMPONENT"/>
    <property type="match status" value="1"/>
</dbReference>
<evidence type="ECO:0000256" key="24">
    <source>
        <dbReference type="PROSITE-ProRule" id="PRU00302"/>
    </source>
</evidence>
<evidence type="ECO:0000256" key="21">
    <source>
        <dbReference type="ARBA" id="ARBA00093383"/>
    </source>
</evidence>
<dbReference type="Pfam" id="PF00431">
    <property type="entry name" value="CUB"/>
    <property type="match status" value="2"/>
</dbReference>
<dbReference type="InterPro" id="IPR009003">
    <property type="entry name" value="Peptidase_S1_PA"/>
</dbReference>
<dbReference type="InterPro" id="IPR000436">
    <property type="entry name" value="Sushi_SCR_CCP_dom"/>
</dbReference>
<name>A0ABM1K495_GEKJA</name>
<dbReference type="InterPro" id="IPR018097">
    <property type="entry name" value="EGF_Ca-bd_CS"/>
</dbReference>
<accession>A0ABM1K495</accession>
<evidence type="ECO:0000256" key="5">
    <source>
        <dbReference type="ARBA" id="ARBA00011907"/>
    </source>
</evidence>
<evidence type="ECO:0000256" key="7">
    <source>
        <dbReference type="ARBA" id="ARBA00022536"/>
    </source>
</evidence>
<dbReference type="Proteomes" id="UP000694871">
    <property type="component" value="Unplaced"/>
</dbReference>
<keyword evidence="19" id="KW-0325">Glycoprotein</keyword>
<dbReference type="SMART" id="SM00179">
    <property type="entry name" value="EGF_CA"/>
    <property type="match status" value="1"/>
</dbReference>
<evidence type="ECO:0000256" key="17">
    <source>
        <dbReference type="ARBA" id="ARBA00022875"/>
    </source>
</evidence>
<dbReference type="Gene3D" id="2.10.70.10">
    <property type="entry name" value="Complement Module, domain 1"/>
    <property type="match status" value="2"/>
</dbReference>
<dbReference type="SMART" id="SM00181">
    <property type="entry name" value="EGF"/>
    <property type="match status" value="1"/>
</dbReference>
<evidence type="ECO:0000256" key="8">
    <source>
        <dbReference type="ARBA" id="ARBA00022553"/>
    </source>
</evidence>
<proteinExistence type="inferred from homology"/>
<evidence type="ECO:0000256" key="22">
    <source>
        <dbReference type="ARBA" id="ARBA00093536"/>
    </source>
</evidence>
<feature type="domain" description="CUB" evidence="26">
    <location>
        <begin position="13"/>
        <end position="139"/>
    </location>
</feature>
<feature type="domain" description="Sushi" evidence="28">
    <location>
        <begin position="304"/>
        <end position="370"/>
    </location>
</feature>
<dbReference type="Gene3D" id="2.40.10.10">
    <property type="entry name" value="Trypsin-like serine proteases"/>
    <property type="match status" value="3"/>
</dbReference>
<dbReference type="PROSITE" id="PS01187">
    <property type="entry name" value="EGF_CA"/>
    <property type="match status" value="1"/>
</dbReference>
<evidence type="ECO:0000256" key="20">
    <source>
        <dbReference type="ARBA" id="ARBA00023278"/>
    </source>
</evidence>
<comment type="function">
    <text evidence="21">Serine protease component of the complement C1 complex, a multiprotein complex that initiates the classical pathway of the complement system, a cascade of proteins that leads to phagocytosis and breakdown of pathogens and signaling that strengthens the adaptive immune system. C1R catalyzes the first enzymatic step in the classical complement pathway: it is activated by the C1Q subcomplex of the C1 complex, which associates with IgG or IgM immunoglobulins complexed with antigens to form antigen-antibody complexes on the surface of pathogens. Immunoglobulin-binding promotes the autocatalytic cleavage and activation of C1R. Activated C1R then cleaves and activates C1S, the second protease of the classical complement pathway. It is unclear if C1R activates C1S within single, strained C1 complexes or between neighboring C1 complexes on surfaces.</text>
</comment>
<dbReference type="CDD" id="cd00041">
    <property type="entry name" value="CUB"/>
    <property type="match status" value="2"/>
</dbReference>
<keyword evidence="8" id="KW-0597">Phosphoprotein</keyword>
<keyword evidence="17" id="KW-0180">Complement pathway</keyword>
<dbReference type="SMART" id="SM00020">
    <property type="entry name" value="Tryp_SPc"/>
    <property type="match status" value="1"/>
</dbReference>
<dbReference type="InterPro" id="IPR000859">
    <property type="entry name" value="CUB_dom"/>
</dbReference>
<sequence length="713" mass="79993">MFAPILLLLGAFLSGMVGSSPAQFGEIRSPNYPKPYPNNNVSTWDIAVPKGFRVKLKFWEFDLEPSEACLYDYVKITADKKDLGRFCGQLDSATGNHPGRREVVSSGNRMRLVFHSDFSNEDNGELVFYKGFLAYYEAVDLDECARGNSVEEEQRPRCQHFCHNYVGGYFCSCQPGYRLQSDQHSCKVDCSNEVFTELNGYVSSPGYPRPYPSELRCNYSIRVERGLSITLKFLTPFEIEDHQQVRCPYDQLKIQAGGEEIGEFCGTVTPDSIETNSSSVDIFFLTDESGFGRGWKIRYSSERIRCPQPVPNDKFTIIKNPQPIYQFQDYFIVRCQKGYNLMEGDNRLPTFTAVCEHDGTWHRPMPRCQIVDCGEPKYLTNGIVEYKSSPGKNTYQSVVTYRCNEPYYHMITSNGTGEYTCCAEGSWKNTNDLEGIPVCLPVCGKPDNPIEKVQRIIGGSTAQPGSFPWQAKTVMSGLGRAGGALLGDRWILTAAHTLYPKGRAEYGPRQSLEEMAEKVEVFLGAINVTELHKLGNKPILRLFVHPDYNPDNEQNFDGDIALIELRDPVTLGRDVLPICLPDPQNTSFYGRGRVGYASGFGVEKHHLADRLKYAMIPVADRASCQEWLRGRKIQGKDPVFSGNMFCAGSPREGTDTCQGDSGGAYTVLDPETGRWVATGIVSWGLDCGKGYGFYTKVVNYLDWIKGIVEQNWV</sequence>
<dbReference type="PANTHER" id="PTHR24255">
    <property type="entry name" value="COMPLEMENT COMPONENT 1, S SUBCOMPONENT-RELATED"/>
    <property type="match status" value="1"/>
</dbReference>
<dbReference type="Pfam" id="PF14670">
    <property type="entry name" value="FXa_inhibition"/>
    <property type="match status" value="1"/>
</dbReference>
<evidence type="ECO:0000259" key="28">
    <source>
        <dbReference type="PROSITE" id="PS50923"/>
    </source>
</evidence>
<evidence type="ECO:0000256" key="16">
    <source>
        <dbReference type="ARBA" id="ARBA00022859"/>
    </source>
</evidence>
<dbReference type="CDD" id="cd00190">
    <property type="entry name" value="Tryp_SPc"/>
    <property type="match status" value="1"/>
</dbReference>
<comment type="similarity">
    <text evidence="4">Belongs to the peptidase S1 family. Snake venom subfamily.</text>
</comment>
<dbReference type="CDD" id="cd00033">
    <property type="entry name" value="CCP"/>
    <property type="match status" value="2"/>
</dbReference>
<dbReference type="InterPro" id="IPR001314">
    <property type="entry name" value="Peptidase_S1A"/>
</dbReference>
<keyword evidence="13" id="KW-0677">Repeat</keyword>
<protein>
    <recommendedName>
        <fullName evidence="5">complement subcomponent C1r</fullName>
        <ecNumber evidence="5">3.4.21.41</ecNumber>
    </recommendedName>
</protein>
<dbReference type="PRINTS" id="PR00722">
    <property type="entry name" value="CHYMOTRYPSIN"/>
</dbReference>
<feature type="chain" id="PRO_5047042213" description="complement subcomponent C1r" evidence="25">
    <location>
        <begin position="19"/>
        <end position="713"/>
    </location>
</feature>
<keyword evidence="9" id="KW-0399">Innate immunity</keyword>
<evidence type="ECO:0000256" key="14">
    <source>
        <dbReference type="ARBA" id="ARBA00022801"/>
    </source>
</evidence>
<evidence type="ECO:0000256" key="9">
    <source>
        <dbReference type="ARBA" id="ARBA00022588"/>
    </source>
</evidence>
<dbReference type="SMART" id="SM00032">
    <property type="entry name" value="CCP"/>
    <property type="match status" value="2"/>
</dbReference>
<feature type="signal peptide" evidence="25">
    <location>
        <begin position="1"/>
        <end position="18"/>
    </location>
</feature>
<dbReference type="SUPFAM" id="SSF57196">
    <property type="entry name" value="EGF/Laminin"/>
    <property type="match status" value="1"/>
</dbReference>
<evidence type="ECO:0000256" key="23">
    <source>
        <dbReference type="PROSITE-ProRule" id="PRU00059"/>
    </source>
</evidence>
<dbReference type="PROSITE" id="PS50240">
    <property type="entry name" value="TRYPSIN_DOM"/>
    <property type="match status" value="1"/>
</dbReference>